<dbReference type="GO" id="GO:0005096">
    <property type="term" value="F:GTPase activator activity"/>
    <property type="evidence" value="ECO:0007669"/>
    <property type="project" value="UniProtKB-KW"/>
</dbReference>
<dbReference type="PANTHER" id="PTHR15228:SF25">
    <property type="entry name" value="F-BAR DOMAIN-CONTAINING PROTEIN"/>
    <property type="match status" value="1"/>
</dbReference>
<dbReference type="HOGENOM" id="CLU_016108_0_0_1"/>
<feature type="compositionally biased region" description="Polar residues" evidence="2">
    <location>
        <begin position="579"/>
        <end position="590"/>
    </location>
</feature>
<feature type="region of interest" description="Disordered" evidence="2">
    <location>
        <begin position="824"/>
        <end position="873"/>
    </location>
</feature>
<feature type="region of interest" description="Disordered" evidence="2">
    <location>
        <begin position="252"/>
        <end position="330"/>
    </location>
</feature>
<dbReference type="eggNOG" id="KOG2710">
    <property type="taxonomic scope" value="Eukaryota"/>
</dbReference>
<feature type="compositionally biased region" description="Low complexity" evidence="2">
    <location>
        <begin position="14"/>
        <end position="25"/>
    </location>
</feature>
<feature type="compositionally biased region" description="Low complexity" evidence="2">
    <location>
        <begin position="278"/>
        <end position="308"/>
    </location>
</feature>
<feature type="compositionally biased region" description="Basic residues" evidence="2">
    <location>
        <begin position="430"/>
        <end position="440"/>
    </location>
</feature>
<dbReference type="GeneID" id="14492960"/>
<dbReference type="GO" id="GO:0060237">
    <property type="term" value="P:regulation of fungal-type cell wall organization"/>
    <property type="evidence" value="ECO:0007669"/>
    <property type="project" value="EnsemblFungi"/>
</dbReference>
<dbReference type="GO" id="GO:0035024">
    <property type="term" value="P:negative regulation of Rho protein signal transduction"/>
    <property type="evidence" value="ECO:0007669"/>
    <property type="project" value="EnsemblFungi"/>
</dbReference>
<dbReference type="Pfam" id="PF00620">
    <property type="entry name" value="RhoGAP"/>
    <property type="match status" value="2"/>
</dbReference>
<feature type="region of interest" description="Disordered" evidence="2">
    <location>
        <begin position="563"/>
        <end position="590"/>
    </location>
</feature>
<dbReference type="GO" id="GO:0007165">
    <property type="term" value="P:signal transduction"/>
    <property type="evidence" value="ECO:0007669"/>
    <property type="project" value="InterPro"/>
</dbReference>
<organism evidence="4 5">
    <name type="scientific">Henningerozyma blattae (strain ATCC 34711 / CBS 6284 / DSM 70876 / NBRC 10599 / NRRL Y-10934 / UCD 77-7)</name>
    <name type="common">Yeast</name>
    <name type="synonym">Tetrapisispora blattae</name>
    <dbReference type="NCBI Taxonomy" id="1071380"/>
    <lineage>
        <taxon>Eukaryota</taxon>
        <taxon>Fungi</taxon>
        <taxon>Dikarya</taxon>
        <taxon>Ascomycota</taxon>
        <taxon>Saccharomycotina</taxon>
        <taxon>Saccharomycetes</taxon>
        <taxon>Saccharomycetales</taxon>
        <taxon>Saccharomycetaceae</taxon>
        <taxon>Henningerozyma</taxon>
    </lineage>
</organism>
<protein>
    <recommendedName>
        <fullName evidence="3">Rho-GAP domain-containing protein</fullName>
    </recommendedName>
</protein>
<dbReference type="FunCoup" id="I2GVA3">
    <property type="interactions" value="142"/>
</dbReference>
<dbReference type="EMBL" id="HE806316">
    <property type="protein sequence ID" value="CCH58055.1"/>
    <property type="molecule type" value="Genomic_DNA"/>
</dbReference>
<feature type="region of interest" description="Disordered" evidence="2">
    <location>
        <begin position="12"/>
        <end position="38"/>
    </location>
</feature>
<dbReference type="PANTHER" id="PTHR15228">
    <property type="entry name" value="SPERMATHECAL PHYSIOLOGY VARIANT"/>
    <property type="match status" value="1"/>
</dbReference>
<dbReference type="SUPFAM" id="SSF48350">
    <property type="entry name" value="GTPase activation domain, GAP"/>
    <property type="match status" value="1"/>
</dbReference>
<feature type="compositionally biased region" description="Acidic residues" evidence="2">
    <location>
        <begin position="737"/>
        <end position="754"/>
    </location>
</feature>
<evidence type="ECO:0000313" key="5">
    <source>
        <dbReference type="Proteomes" id="UP000002866"/>
    </source>
</evidence>
<dbReference type="InterPro" id="IPR008936">
    <property type="entry name" value="Rho_GTPase_activation_prot"/>
</dbReference>
<dbReference type="GO" id="GO:0005938">
    <property type="term" value="C:cell cortex"/>
    <property type="evidence" value="ECO:0007669"/>
    <property type="project" value="EnsemblFungi"/>
</dbReference>
<feature type="region of interest" description="Disordered" evidence="2">
    <location>
        <begin position="686"/>
        <end position="712"/>
    </location>
</feature>
<evidence type="ECO:0000256" key="1">
    <source>
        <dbReference type="ARBA" id="ARBA00022468"/>
    </source>
</evidence>
<dbReference type="KEGG" id="tbl:TBLA_0A02560"/>
<dbReference type="STRING" id="1071380.I2GVA3"/>
<keyword evidence="5" id="KW-1185">Reference proteome</keyword>
<dbReference type="InterPro" id="IPR000198">
    <property type="entry name" value="RhoGAP_dom"/>
</dbReference>
<evidence type="ECO:0000313" key="4">
    <source>
        <dbReference type="EMBL" id="CCH58055.1"/>
    </source>
</evidence>
<dbReference type="SMART" id="SM00324">
    <property type="entry name" value="RhoGAP"/>
    <property type="match status" value="1"/>
</dbReference>
<evidence type="ECO:0000259" key="3">
    <source>
        <dbReference type="PROSITE" id="PS50238"/>
    </source>
</evidence>
<feature type="compositionally biased region" description="Acidic residues" evidence="2">
    <location>
        <begin position="414"/>
        <end position="424"/>
    </location>
</feature>
<feature type="region of interest" description="Disordered" evidence="2">
    <location>
        <begin position="731"/>
        <end position="770"/>
    </location>
</feature>
<feature type="compositionally biased region" description="Polar residues" evidence="2">
    <location>
        <begin position="82"/>
        <end position="98"/>
    </location>
</feature>
<dbReference type="InParanoid" id="I2GVA3"/>
<name>I2GVA3_HENB6</name>
<dbReference type="AlphaFoldDB" id="I2GVA3"/>
<dbReference type="PROSITE" id="PS50238">
    <property type="entry name" value="RHOGAP"/>
    <property type="match status" value="1"/>
</dbReference>
<feature type="compositionally biased region" description="Basic and acidic residues" evidence="2">
    <location>
        <begin position="344"/>
        <end position="354"/>
    </location>
</feature>
<feature type="compositionally biased region" description="Basic and acidic residues" evidence="2">
    <location>
        <begin position="848"/>
        <end position="860"/>
    </location>
</feature>
<dbReference type="Gene3D" id="1.10.555.10">
    <property type="entry name" value="Rho GTPase activation protein"/>
    <property type="match status" value="2"/>
</dbReference>
<sequence>MPVFWKQFNNNQKSFSSDSLPLPSSTINKSPIKENENNNIFDSSFSQIPIESPIPISSVDKNYLSPPTTLPARRPPLALKFGSNNNVPTTPPSINTSKQQEEQNKYRSYRDNFISNRNGFTGGVFGVSLSQSLSVASAEVIVQSELVNFGRIPIVVAKCGAYLKANALDTPGIFRIAGNSKRVKELQYIFSRPPDYGTKFNQWEPYTVHDVASLLRRYLNNLEEPLIPLDLYDDFRSPLQDRPRILRHMMKKNKSDMSKNSSTVNHTLNAHSSKSKSIHSSSAISPAGQPSDLNQNSNNAKNQNLSNSTVQSHINHHNNESTDKKEPAIHRLELKDVPIITMTDKPHGEPKEILPAHSKPMRVKNSSGSGLSITSTEATISTEAASNQQALSSSMNELSSTSPTENMPPYTDDRENDGDEEEDDALLKERKGKRTHKKKKLTRDVKAAIKDYEALFVSLSNDTKQLTIYLLDLLSLFSRQSQFNLMPGSNLAAIFQPSFLFHPQHDMDPKEYELSRLVVEFLIEYSYKLLPHLLKLAKEEQLKTQETDRKISASSNIATSTNINAEERPESFTRVDPSGSPSKVLNSNDSPNRVIKNIIKDDPVSGRTSPIQAINIPRTMSPARITRTDSPLSISSSSLKNGEKQNLLAFPSDIPGIVQPSSVKENAANNISLTNLSQSIPKKFISPKKPIKTRPHSRSIGSVPNPPDVITSNKRRSKLFPWLHKPGILSDSGDLSVTEEEGEDLYDDENENENEVASLSPSTPTHDISTGLQYLPVQGMNRSLSSNSANFTFNGRPKATVIKPSVGTTETSISADSAIKTALLEGPENGHTRSRSFSGSENPTYMKSAKDSKQKKRESWFQRLRSPSRPVKK</sequence>
<feature type="compositionally biased region" description="Basic residues" evidence="2">
    <location>
        <begin position="686"/>
        <end position="697"/>
    </location>
</feature>
<dbReference type="RefSeq" id="XP_004177574.1">
    <property type="nucleotide sequence ID" value="XM_004177526.1"/>
</dbReference>
<dbReference type="GO" id="GO:0032956">
    <property type="term" value="P:regulation of actin cytoskeleton organization"/>
    <property type="evidence" value="ECO:0007669"/>
    <property type="project" value="EnsemblFungi"/>
</dbReference>
<gene>
    <name evidence="4" type="primary">TBLA0A02560</name>
    <name evidence="4" type="ORF">TBLA_0A02560</name>
</gene>
<accession>I2GVA3</accession>
<feature type="compositionally biased region" description="Basic and acidic residues" evidence="2">
    <location>
        <begin position="317"/>
        <end position="330"/>
    </location>
</feature>
<proteinExistence type="predicted"/>
<feature type="region of interest" description="Disordered" evidence="2">
    <location>
        <begin position="342"/>
        <end position="440"/>
    </location>
</feature>
<evidence type="ECO:0000256" key="2">
    <source>
        <dbReference type="SAM" id="MobiDB-lite"/>
    </source>
</evidence>
<dbReference type="InterPro" id="IPR051025">
    <property type="entry name" value="RhoGAP"/>
</dbReference>
<feature type="compositionally biased region" description="Polar residues" evidence="2">
    <location>
        <begin position="757"/>
        <end position="770"/>
    </location>
</feature>
<dbReference type="OrthoDB" id="3196451at2759"/>
<feature type="region of interest" description="Disordered" evidence="2">
    <location>
        <begin position="74"/>
        <end position="103"/>
    </location>
</feature>
<keyword evidence="1" id="KW-0343">GTPase activation</keyword>
<feature type="compositionally biased region" description="Low complexity" evidence="2">
    <location>
        <begin position="372"/>
        <end position="402"/>
    </location>
</feature>
<feature type="domain" description="Rho-GAP" evidence="3">
    <location>
        <begin position="144"/>
        <end position="530"/>
    </location>
</feature>
<dbReference type="Proteomes" id="UP000002866">
    <property type="component" value="Chromosome 1"/>
</dbReference>
<feature type="compositionally biased region" description="Polar residues" evidence="2">
    <location>
        <begin position="835"/>
        <end position="845"/>
    </location>
</feature>
<reference evidence="4 5" key="1">
    <citation type="journal article" date="2011" name="Proc. Natl. Acad. Sci. U.S.A.">
        <title>Evolutionary erosion of yeast sex chromosomes by mating-type switching accidents.</title>
        <authorList>
            <person name="Gordon J.L."/>
            <person name="Armisen D."/>
            <person name="Proux-Wera E."/>
            <person name="Oheigeartaigh S.S."/>
            <person name="Byrne K.P."/>
            <person name="Wolfe K.H."/>
        </authorList>
    </citation>
    <scope>NUCLEOTIDE SEQUENCE [LARGE SCALE GENOMIC DNA]</scope>
    <source>
        <strain evidence="5">ATCC 34711 / CBS 6284 / DSM 70876 / NBRC 10599 / NRRL Y-10934 / UCD 77-7</strain>
    </source>
</reference>